<dbReference type="AlphaFoldDB" id="A0AAN7HEB5"/>
<feature type="compositionally biased region" description="Basic residues" evidence="1">
    <location>
        <begin position="325"/>
        <end position="335"/>
    </location>
</feature>
<name>A0AAN7HEB5_9PEZI</name>
<evidence type="ECO:0000313" key="2">
    <source>
        <dbReference type="EMBL" id="KAK4241952.1"/>
    </source>
</evidence>
<organism evidence="2 3">
    <name type="scientific">Achaetomium macrosporum</name>
    <dbReference type="NCBI Taxonomy" id="79813"/>
    <lineage>
        <taxon>Eukaryota</taxon>
        <taxon>Fungi</taxon>
        <taxon>Dikarya</taxon>
        <taxon>Ascomycota</taxon>
        <taxon>Pezizomycotina</taxon>
        <taxon>Sordariomycetes</taxon>
        <taxon>Sordariomycetidae</taxon>
        <taxon>Sordariales</taxon>
        <taxon>Chaetomiaceae</taxon>
        <taxon>Achaetomium</taxon>
    </lineage>
</organism>
<sequence>MWPTKSKPDGKCQSAFPANNYMSAVQSLDPRPLEELHNERSYLLYELQKQGDRATRLFQRYAAVEARLADAQTAAETRKCKKEAALVRAKIAESTQQEQLILLRLGEIHVELQNRDRWMQVHHQPFLQPPPVLVYPLPPPAPPRTWGSSVSEACCLSPCQEQDSPATERSTEYFTCGSRSGSVLSPLSPCFTPGVVFSEDVWSRASKTSAEETEDRSAPAESIDDADEGSQRSQEVEKQVSREVESVEVKEEACHEVEQEVSLGLGEDNDCNHPPGWSSELDAGREDSRNWRAKLRRASLHIPRISLKAEDKRRSLPDLKNMWSKSRRNSVHSVG</sequence>
<reference evidence="2" key="1">
    <citation type="journal article" date="2023" name="Mol. Phylogenet. Evol.">
        <title>Genome-scale phylogeny and comparative genomics of the fungal order Sordariales.</title>
        <authorList>
            <person name="Hensen N."/>
            <person name="Bonometti L."/>
            <person name="Westerberg I."/>
            <person name="Brannstrom I.O."/>
            <person name="Guillou S."/>
            <person name="Cros-Aarteil S."/>
            <person name="Calhoun S."/>
            <person name="Haridas S."/>
            <person name="Kuo A."/>
            <person name="Mondo S."/>
            <person name="Pangilinan J."/>
            <person name="Riley R."/>
            <person name="LaButti K."/>
            <person name="Andreopoulos B."/>
            <person name="Lipzen A."/>
            <person name="Chen C."/>
            <person name="Yan M."/>
            <person name="Daum C."/>
            <person name="Ng V."/>
            <person name="Clum A."/>
            <person name="Steindorff A."/>
            <person name="Ohm R.A."/>
            <person name="Martin F."/>
            <person name="Silar P."/>
            <person name="Natvig D.O."/>
            <person name="Lalanne C."/>
            <person name="Gautier V."/>
            <person name="Ament-Velasquez S.L."/>
            <person name="Kruys A."/>
            <person name="Hutchinson M.I."/>
            <person name="Powell A.J."/>
            <person name="Barry K."/>
            <person name="Miller A.N."/>
            <person name="Grigoriev I.V."/>
            <person name="Debuchy R."/>
            <person name="Gladieux P."/>
            <person name="Hiltunen Thoren M."/>
            <person name="Johannesson H."/>
        </authorList>
    </citation>
    <scope>NUCLEOTIDE SEQUENCE</scope>
    <source>
        <strain evidence="2">CBS 532.94</strain>
    </source>
</reference>
<evidence type="ECO:0000256" key="1">
    <source>
        <dbReference type="SAM" id="MobiDB-lite"/>
    </source>
</evidence>
<feature type="compositionally biased region" description="Basic and acidic residues" evidence="1">
    <location>
        <begin position="234"/>
        <end position="258"/>
    </location>
</feature>
<gene>
    <name evidence="2" type="ORF">C8A03DRAFT_29847</name>
</gene>
<evidence type="ECO:0000313" key="3">
    <source>
        <dbReference type="Proteomes" id="UP001303760"/>
    </source>
</evidence>
<protein>
    <submittedName>
        <fullName evidence="2">Uncharacterized protein</fullName>
    </submittedName>
</protein>
<reference evidence="2" key="2">
    <citation type="submission" date="2023-05" db="EMBL/GenBank/DDBJ databases">
        <authorList>
            <consortium name="Lawrence Berkeley National Laboratory"/>
            <person name="Steindorff A."/>
            <person name="Hensen N."/>
            <person name="Bonometti L."/>
            <person name="Westerberg I."/>
            <person name="Brannstrom I.O."/>
            <person name="Guillou S."/>
            <person name="Cros-Aarteil S."/>
            <person name="Calhoun S."/>
            <person name="Haridas S."/>
            <person name="Kuo A."/>
            <person name="Mondo S."/>
            <person name="Pangilinan J."/>
            <person name="Riley R."/>
            <person name="Labutti K."/>
            <person name="Andreopoulos B."/>
            <person name="Lipzen A."/>
            <person name="Chen C."/>
            <person name="Yanf M."/>
            <person name="Daum C."/>
            <person name="Ng V."/>
            <person name="Clum A."/>
            <person name="Ohm R."/>
            <person name="Martin F."/>
            <person name="Silar P."/>
            <person name="Natvig D."/>
            <person name="Lalanne C."/>
            <person name="Gautier V."/>
            <person name="Ament-Velasquez S.L."/>
            <person name="Kruys A."/>
            <person name="Hutchinson M.I."/>
            <person name="Powell A.J."/>
            <person name="Barry K."/>
            <person name="Miller A.N."/>
            <person name="Grigoriev I.V."/>
            <person name="Debuchy R."/>
            <person name="Gladieux P."/>
            <person name="Thoren M.H."/>
            <person name="Johannesson H."/>
        </authorList>
    </citation>
    <scope>NUCLEOTIDE SEQUENCE</scope>
    <source>
        <strain evidence="2">CBS 532.94</strain>
    </source>
</reference>
<dbReference type="EMBL" id="MU860014">
    <property type="protein sequence ID" value="KAK4241952.1"/>
    <property type="molecule type" value="Genomic_DNA"/>
</dbReference>
<dbReference type="Proteomes" id="UP001303760">
    <property type="component" value="Unassembled WGS sequence"/>
</dbReference>
<comment type="caution">
    <text evidence="2">The sequence shown here is derived from an EMBL/GenBank/DDBJ whole genome shotgun (WGS) entry which is preliminary data.</text>
</comment>
<keyword evidence="3" id="KW-1185">Reference proteome</keyword>
<feature type="region of interest" description="Disordered" evidence="1">
    <location>
        <begin position="207"/>
        <end position="285"/>
    </location>
</feature>
<feature type="region of interest" description="Disordered" evidence="1">
    <location>
        <begin position="309"/>
        <end position="335"/>
    </location>
</feature>
<accession>A0AAN7HEB5</accession>
<proteinExistence type="predicted"/>